<dbReference type="PANTHER" id="PTHR30411">
    <property type="entry name" value="CYTOPLASMIC PROTEIN"/>
    <property type="match status" value="1"/>
</dbReference>
<organism evidence="2 3">
    <name type="scientific">Anaerosporomusa subterranea</name>
    <dbReference type="NCBI Taxonomy" id="1794912"/>
    <lineage>
        <taxon>Bacteria</taxon>
        <taxon>Bacillati</taxon>
        <taxon>Bacillota</taxon>
        <taxon>Negativicutes</taxon>
        <taxon>Acetonemataceae</taxon>
        <taxon>Anaerosporomusa</taxon>
    </lineage>
</organism>
<evidence type="ECO:0000313" key="3">
    <source>
        <dbReference type="Proteomes" id="UP000076268"/>
    </source>
</evidence>
<dbReference type="SUPFAM" id="SSF55826">
    <property type="entry name" value="YbaK/ProRS associated domain"/>
    <property type="match status" value="1"/>
</dbReference>
<name>A0A154BMN3_ANASB</name>
<dbReference type="Gene3D" id="3.90.960.10">
    <property type="entry name" value="YbaK/aminoacyl-tRNA synthetase-associated domain"/>
    <property type="match status" value="1"/>
</dbReference>
<dbReference type="EMBL" id="LSGP01000025">
    <property type="protein sequence ID" value="KYZ75135.1"/>
    <property type="molecule type" value="Genomic_DNA"/>
</dbReference>
<dbReference type="CDD" id="cd04333">
    <property type="entry name" value="ProX_deacylase"/>
    <property type="match status" value="1"/>
</dbReference>
<dbReference type="Proteomes" id="UP000076268">
    <property type="component" value="Unassembled WGS sequence"/>
</dbReference>
<keyword evidence="3" id="KW-1185">Reference proteome</keyword>
<dbReference type="RefSeq" id="WP_066244612.1">
    <property type="nucleotide sequence ID" value="NZ_LSGP01000025.1"/>
</dbReference>
<proteinExistence type="predicted"/>
<feature type="domain" description="YbaK/aminoacyl-tRNA synthetase-associated" evidence="1">
    <location>
        <begin position="27"/>
        <end position="140"/>
    </location>
</feature>
<accession>A0A154BMN3</accession>
<dbReference type="Pfam" id="PF04073">
    <property type="entry name" value="tRNA_edit"/>
    <property type="match status" value="1"/>
</dbReference>
<dbReference type="AlphaFoldDB" id="A0A154BMN3"/>
<evidence type="ECO:0000313" key="2">
    <source>
        <dbReference type="EMBL" id="KYZ75135.1"/>
    </source>
</evidence>
<dbReference type="InterPro" id="IPR007214">
    <property type="entry name" value="YbaK/aa-tRNA-synth-assoc-dom"/>
</dbReference>
<sequence>MSLVKVKEYFDGVDLGERVVEREQIGATVEQAAMSIGCAPERIAKTMSVFLDEQPTLIVMAGDAKIDNTKYKACFHQKAKMIPGELVETYIGHFPGAVCPFAINEGVRVYLDVSLKRFDIIYTAGGSLNSTIKLTLEELETHSTPAGWIDVCKGWFVN</sequence>
<reference evidence="2 3" key="1">
    <citation type="submission" date="2016-02" db="EMBL/GenBank/DDBJ databases">
        <title>Anaerosporomusa subterraneum gen. nov., sp. nov., a spore-forming obligate anaerobe isolated from saprolite.</title>
        <authorList>
            <person name="Choi J.K."/>
            <person name="Shah M."/>
            <person name="Yee N."/>
        </authorList>
    </citation>
    <scope>NUCLEOTIDE SEQUENCE [LARGE SCALE GENOMIC DNA]</scope>
    <source>
        <strain evidence="2 3">RU4</strain>
    </source>
</reference>
<gene>
    <name evidence="2" type="ORF">AXX12_13235</name>
</gene>
<dbReference type="GO" id="GO:0002161">
    <property type="term" value="F:aminoacyl-tRNA deacylase activity"/>
    <property type="evidence" value="ECO:0007669"/>
    <property type="project" value="InterPro"/>
</dbReference>
<dbReference type="STRING" id="1794912.AXX12_13235"/>
<dbReference type="PANTHER" id="PTHR30411:SF1">
    <property type="entry name" value="CYTOPLASMIC PROTEIN"/>
    <property type="match status" value="1"/>
</dbReference>
<dbReference type="InterPro" id="IPR036754">
    <property type="entry name" value="YbaK/aa-tRNA-synt-asso_dom_sf"/>
</dbReference>
<comment type="caution">
    <text evidence="2">The sequence shown here is derived from an EMBL/GenBank/DDBJ whole genome shotgun (WGS) entry which is preliminary data.</text>
</comment>
<protein>
    <submittedName>
        <fullName evidence="2">EbsC protein</fullName>
    </submittedName>
</protein>
<dbReference type="OrthoDB" id="9798760at2"/>
<evidence type="ECO:0000259" key="1">
    <source>
        <dbReference type="Pfam" id="PF04073"/>
    </source>
</evidence>